<gene>
    <name evidence="3" type="primary">CSON013331</name>
</gene>
<feature type="region of interest" description="Disordered" evidence="1">
    <location>
        <begin position="46"/>
        <end position="71"/>
    </location>
</feature>
<dbReference type="AlphaFoldDB" id="A0A336M7P6"/>
<name>A0A336M7P6_CULSO</name>
<proteinExistence type="predicted"/>
<feature type="domain" description="DUF4802" evidence="2">
    <location>
        <begin position="158"/>
        <end position="209"/>
    </location>
</feature>
<organism evidence="3">
    <name type="scientific">Culicoides sonorensis</name>
    <name type="common">Biting midge</name>
    <dbReference type="NCBI Taxonomy" id="179676"/>
    <lineage>
        <taxon>Eukaryota</taxon>
        <taxon>Metazoa</taxon>
        <taxon>Ecdysozoa</taxon>
        <taxon>Arthropoda</taxon>
        <taxon>Hexapoda</taxon>
        <taxon>Insecta</taxon>
        <taxon>Pterygota</taxon>
        <taxon>Neoptera</taxon>
        <taxon>Endopterygota</taxon>
        <taxon>Diptera</taxon>
        <taxon>Nematocera</taxon>
        <taxon>Chironomoidea</taxon>
        <taxon>Ceratopogonidae</taxon>
        <taxon>Ceratopogoninae</taxon>
        <taxon>Culicoides</taxon>
        <taxon>Monoculicoides</taxon>
    </lineage>
</organism>
<dbReference type="Pfam" id="PF16060">
    <property type="entry name" value="DUF4802"/>
    <property type="match status" value="1"/>
</dbReference>
<protein>
    <submittedName>
        <fullName evidence="3">CSON013331 protein</fullName>
    </submittedName>
</protein>
<dbReference type="VEuPathDB" id="VectorBase:CSON013331"/>
<evidence type="ECO:0000256" key="1">
    <source>
        <dbReference type="SAM" id="MobiDB-lite"/>
    </source>
</evidence>
<accession>A0A336M7P6</accession>
<evidence type="ECO:0000313" key="3">
    <source>
        <dbReference type="EMBL" id="SSX26344.1"/>
    </source>
</evidence>
<evidence type="ECO:0000259" key="2">
    <source>
        <dbReference type="Pfam" id="PF16060"/>
    </source>
</evidence>
<reference evidence="3" key="1">
    <citation type="submission" date="2018-07" db="EMBL/GenBank/DDBJ databases">
        <authorList>
            <person name="Quirk P.G."/>
            <person name="Krulwich T.A."/>
        </authorList>
    </citation>
    <scope>NUCLEOTIDE SEQUENCE</scope>
</reference>
<sequence>MDDMFLQCNKNTIYVLNSTYRYGEFDMIGLFGSAAGRAIVHSNNNSKPFNSNSSHNNSKTNNSRSNNFNKSKTASKAYKSLSNMTAKSKSLDYELIHDQNKRLDTNVNTENTLAKIHNGKKSKFWKIFEGDKDKNSLEDISTASSKNSVSKSNKSTCKSSKELYREAAEILGLSCTLSDNCRCLDCQSGYFDCDDSDSLSDMDMSYMDDFETTNFMLMEDNSTMYDIIEASTQQQQQYHNENENNDRYLSFDDQHKSETTIVVDSPNPIISFNENADEYDEVLITKTESHDDDDATKTHLNDVSPNNVECLTNDYNNEKQLEQLIA</sequence>
<dbReference type="InterPro" id="IPR032061">
    <property type="entry name" value="DUF4802"/>
</dbReference>
<dbReference type="EMBL" id="UFQT01000669">
    <property type="protein sequence ID" value="SSX26344.1"/>
    <property type="molecule type" value="Genomic_DNA"/>
</dbReference>